<evidence type="ECO:0000313" key="8">
    <source>
        <dbReference type="EMBL" id="KAJ2676848.1"/>
    </source>
</evidence>
<evidence type="ECO:0000256" key="4">
    <source>
        <dbReference type="ARBA" id="ARBA00023136"/>
    </source>
</evidence>
<evidence type="ECO:0000256" key="3">
    <source>
        <dbReference type="ARBA" id="ARBA00022989"/>
    </source>
</evidence>
<dbReference type="Proteomes" id="UP001151518">
    <property type="component" value="Unassembled WGS sequence"/>
</dbReference>
<feature type="transmembrane region" description="Helical" evidence="6">
    <location>
        <begin position="307"/>
        <end position="327"/>
    </location>
</feature>
<accession>A0A9W8KXM6</accession>
<dbReference type="SUPFAM" id="SSF54236">
    <property type="entry name" value="Ubiquitin-like"/>
    <property type="match status" value="1"/>
</dbReference>
<feature type="transmembrane region" description="Helical" evidence="6">
    <location>
        <begin position="334"/>
        <end position="351"/>
    </location>
</feature>
<dbReference type="OrthoDB" id="21589at2759"/>
<name>A0A9W8KXM6_9FUNG</name>
<sequence>MIEVFVCSPSISTPSQFKVYVEPGQTVLELKAAIEKEHHASPPARHMRLIWRGRILKDSSLVKELVANEGGSSDILAVHFVLNMPMGLLDEEVSHSKSQNACSSTMQPRTNNNDGLRQRAASSFISTSTTDGVEKSAEQSQNPKEQPASSSLNGSHNSVADSSNSSHTQNACSARQPPLAASAALPLGNPFQYVLVDGMPYLMEMKSSASSRSSEAADVASQGPGRILLKAYADLVTRQSTLEARLRRMAESGSRVAGTEAGSGTERNNADTNGAAQDGNAHNAGGNNVLENGIPLPDALRGFGMDAMWNVMWFLLRMLLLVVVFAHDASLERMLLLVLLIGGVVLFRSPWVQQRLQQLNAGNNYIDERSTTQGARDADGGDARDRQREYSTLEKAKALVVALVTSLIPSEPLQAPMMEE</sequence>
<feature type="region of interest" description="Disordered" evidence="5">
    <location>
        <begin position="248"/>
        <end position="286"/>
    </location>
</feature>
<feature type="compositionally biased region" description="Polar residues" evidence="5">
    <location>
        <begin position="265"/>
        <end position="275"/>
    </location>
</feature>
<dbReference type="AlphaFoldDB" id="A0A9W8KXM6"/>
<keyword evidence="2 6" id="KW-0812">Transmembrane</keyword>
<proteinExistence type="predicted"/>
<evidence type="ECO:0000256" key="2">
    <source>
        <dbReference type="ARBA" id="ARBA00022692"/>
    </source>
</evidence>
<dbReference type="Pfam" id="PF00240">
    <property type="entry name" value="ubiquitin"/>
    <property type="match status" value="1"/>
</dbReference>
<dbReference type="PROSITE" id="PS50053">
    <property type="entry name" value="UBIQUITIN_2"/>
    <property type="match status" value="1"/>
</dbReference>
<dbReference type="GO" id="GO:0016020">
    <property type="term" value="C:membrane"/>
    <property type="evidence" value="ECO:0007669"/>
    <property type="project" value="UniProtKB-SubCell"/>
</dbReference>
<dbReference type="InterPro" id="IPR039751">
    <property type="entry name" value="HERPUD1/2"/>
</dbReference>
<evidence type="ECO:0000256" key="1">
    <source>
        <dbReference type="ARBA" id="ARBA00004370"/>
    </source>
</evidence>
<feature type="domain" description="Ubiquitin-like" evidence="7">
    <location>
        <begin position="2"/>
        <end position="87"/>
    </location>
</feature>
<organism evidence="8 9">
    <name type="scientific">Coemansia spiralis</name>
    <dbReference type="NCBI Taxonomy" id="417178"/>
    <lineage>
        <taxon>Eukaryota</taxon>
        <taxon>Fungi</taxon>
        <taxon>Fungi incertae sedis</taxon>
        <taxon>Zoopagomycota</taxon>
        <taxon>Kickxellomycotina</taxon>
        <taxon>Kickxellomycetes</taxon>
        <taxon>Kickxellales</taxon>
        <taxon>Kickxellaceae</taxon>
        <taxon>Coemansia</taxon>
    </lineage>
</organism>
<evidence type="ECO:0000313" key="9">
    <source>
        <dbReference type="Proteomes" id="UP001151518"/>
    </source>
</evidence>
<evidence type="ECO:0000256" key="5">
    <source>
        <dbReference type="SAM" id="MobiDB-lite"/>
    </source>
</evidence>
<dbReference type="PANTHER" id="PTHR12943:SF27">
    <property type="entry name" value="HOMOCYSTEINE-INDUCED ENDOPLASMIC RETICULUM PROTEIN, ISOFORM A"/>
    <property type="match status" value="1"/>
</dbReference>
<dbReference type="Gene3D" id="3.10.20.90">
    <property type="entry name" value="Phosphatidylinositol 3-kinase Catalytic Subunit, Chain A, domain 1"/>
    <property type="match status" value="1"/>
</dbReference>
<comment type="caution">
    <text evidence="8">The sequence shown here is derived from an EMBL/GenBank/DDBJ whole genome shotgun (WGS) entry which is preliminary data.</text>
</comment>
<reference evidence="8" key="1">
    <citation type="submission" date="2022-07" db="EMBL/GenBank/DDBJ databases">
        <title>Phylogenomic reconstructions and comparative analyses of Kickxellomycotina fungi.</title>
        <authorList>
            <person name="Reynolds N.K."/>
            <person name="Stajich J.E."/>
            <person name="Barry K."/>
            <person name="Grigoriev I.V."/>
            <person name="Crous P."/>
            <person name="Smith M.E."/>
        </authorList>
    </citation>
    <scope>NUCLEOTIDE SEQUENCE</scope>
    <source>
        <strain evidence="8">NRRL 3115</strain>
    </source>
</reference>
<evidence type="ECO:0000256" key="6">
    <source>
        <dbReference type="SAM" id="Phobius"/>
    </source>
</evidence>
<feature type="region of interest" description="Disordered" evidence="5">
    <location>
        <begin position="367"/>
        <end position="387"/>
    </location>
</feature>
<dbReference type="EMBL" id="JANBTW010000036">
    <property type="protein sequence ID" value="KAJ2676848.1"/>
    <property type="molecule type" value="Genomic_DNA"/>
</dbReference>
<feature type="compositionally biased region" description="Polar residues" evidence="5">
    <location>
        <begin position="138"/>
        <end position="154"/>
    </location>
</feature>
<feature type="region of interest" description="Disordered" evidence="5">
    <location>
        <begin position="92"/>
        <end position="174"/>
    </location>
</feature>
<dbReference type="InterPro" id="IPR029071">
    <property type="entry name" value="Ubiquitin-like_domsf"/>
</dbReference>
<protein>
    <recommendedName>
        <fullName evidence="7">Ubiquitin-like domain-containing protein</fullName>
    </recommendedName>
</protein>
<comment type="subcellular location">
    <subcellularLocation>
        <location evidence="1">Membrane</location>
    </subcellularLocation>
</comment>
<feature type="compositionally biased region" description="Low complexity" evidence="5">
    <location>
        <begin position="155"/>
        <end position="167"/>
    </location>
</feature>
<feature type="compositionally biased region" description="Polar residues" evidence="5">
    <location>
        <begin position="96"/>
        <end position="131"/>
    </location>
</feature>
<keyword evidence="4 6" id="KW-0472">Membrane</keyword>
<dbReference type="GO" id="GO:0030968">
    <property type="term" value="P:endoplasmic reticulum unfolded protein response"/>
    <property type="evidence" value="ECO:0007669"/>
    <property type="project" value="TreeGrafter"/>
</dbReference>
<gene>
    <name evidence="8" type="ORF">GGI25_003383</name>
</gene>
<keyword evidence="3 6" id="KW-1133">Transmembrane helix</keyword>
<dbReference type="InterPro" id="IPR000626">
    <property type="entry name" value="Ubiquitin-like_dom"/>
</dbReference>
<dbReference type="PANTHER" id="PTHR12943">
    <property type="entry name" value="HOMOCYSTEINE-RESPONSIVE ENDOPLASMIC RETICULUM-RESIDENT UNIQUITIN-LIKE DOMAIN HERPUD PROTEIN FAMILY MEMBER"/>
    <property type="match status" value="1"/>
</dbReference>
<evidence type="ECO:0000259" key="7">
    <source>
        <dbReference type="PROSITE" id="PS50053"/>
    </source>
</evidence>